<gene>
    <name evidence="1" type="ORF">BDP27DRAFT_1448092</name>
</gene>
<dbReference type="Proteomes" id="UP000772434">
    <property type="component" value="Unassembled WGS sequence"/>
</dbReference>
<evidence type="ECO:0000313" key="1">
    <source>
        <dbReference type="EMBL" id="KAF9068871.1"/>
    </source>
</evidence>
<reference evidence="1" key="1">
    <citation type="submission" date="2020-11" db="EMBL/GenBank/DDBJ databases">
        <authorList>
            <consortium name="DOE Joint Genome Institute"/>
            <person name="Ahrendt S."/>
            <person name="Riley R."/>
            <person name="Andreopoulos W."/>
            <person name="Labutti K."/>
            <person name="Pangilinan J."/>
            <person name="Ruiz-Duenas F.J."/>
            <person name="Barrasa J.M."/>
            <person name="Sanchez-Garcia M."/>
            <person name="Camarero S."/>
            <person name="Miyauchi S."/>
            <person name="Serrano A."/>
            <person name="Linde D."/>
            <person name="Babiker R."/>
            <person name="Drula E."/>
            <person name="Ayuso-Fernandez I."/>
            <person name="Pacheco R."/>
            <person name="Padilla G."/>
            <person name="Ferreira P."/>
            <person name="Barriuso J."/>
            <person name="Kellner H."/>
            <person name="Castanera R."/>
            <person name="Alfaro M."/>
            <person name="Ramirez L."/>
            <person name="Pisabarro A.G."/>
            <person name="Kuo A."/>
            <person name="Tritt A."/>
            <person name="Lipzen A."/>
            <person name="He G."/>
            <person name="Yan M."/>
            <person name="Ng V."/>
            <person name="Cullen D."/>
            <person name="Martin F."/>
            <person name="Rosso M.-N."/>
            <person name="Henrissat B."/>
            <person name="Hibbett D."/>
            <person name="Martinez A.T."/>
            <person name="Grigoriev I.V."/>
        </authorList>
    </citation>
    <scope>NUCLEOTIDE SEQUENCE</scope>
    <source>
        <strain evidence="1">AH 40177</strain>
    </source>
</reference>
<name>A0A9P5PN31_9AGAR</name>
<proteinExistence type="predicted"/>
<dbReference type="AlphaFoldDB" id="A0A9P5PN31"/>
<keyword evidence="2" id="KW-1185">Reference proteome</keyword>
<evidence type="ECO:0000313" key="2">
    <source>
        <dbReference type="Proteomes" id="UP000772434"/>
    </source>
</evidence>
<comment type="caution">
    <text evidence="1">The sequence shown here is derived from an EMBL/GenBank/DDBJ whole genome shotgun (WGS) entry which is preliminary data.</text>
</comment>
<dbReference type="OrthoDB" id="2841294at2759"/>
<sequence length="95" mass="9932">MRFFSSLTFAGLGASREAQCDSACPGPDAGLVDVFYSGPFVPTFVGGSRYQNFTVTIPSFYEAGQDAQVMAALFSLTGAVGIPVLDTIAVILEVV</sequence>
<accession>A0A9P5PN31</accession>
<protein>
    <submittedName>
        <fullName evidence="1">Uncharacterized protein</fullName>
    </submittedName>
</protein>
<dbReference type="EMBL" id="JADNRY010000056">
    <property type="protein sequence ID" value="KAF9068871.1"/>
    <property type="molecule type" value="Genomic_DNA"/>
</dbReference>
<organism evidence="1 2">
    <name type="scientific">Rhodocollybia butyracea</name>
    <dbReference type="NCBI Taxonomy" id="206335"/>
    <lineage>
        <taxon>Eukaryota</taxon>
        <taxon>Fungi</taxon>
        <taxon>Dikarya</taxon>
        <taxon>Basidiomycota</taxon>
        <taxon>Agaricomycotina</taxon>
        <taxon>Agaricomycetes</taxon>
        <taxon>Agaricomycetidae</taxon>
        <taxon>Agaricales</taxon>
        <taxon>Marasmiineae</taxon>
        <taxon>Omphalotaceae</taxon>
        <taxon>Rhodocollybia</taxon>
    </lineage>
</organism>